<feature type="region of interest" description="Disordered" evidence="1">
    <location>
        <begin position="213"/>
        <end position="266"/>
    </location>
</feature>
<feature type="compositionally biased region" description="Basic residues" evidence="1">
    <location>
        <begin position="20"/>
        <end position="41"/>
    </location>
</feature>
<feature type="compositionally biased region" description="Basic residues" evidence="1">
    <location>
        <begin position="164"/>
        <end position="173"/>
    </location>
</feature>
<feature type="compositionally biased region" description="Basic and acidic residues" evidence="1">
    <location>
        <begin position="214"/>
        <end position="232"/>
    </location>
</feature>
<evidence type="ECO:0000256" key="1">
    <source>
        <dbReference type="SAM" id="MobiDB-lite"/>
    </source>
</evidence>
<feature type="compositionally biased region" description="Low complexity" evidence="1">
    <location>
        <begin position="83"/>
        <end position="118"/>
    </location>
</feature>
<feature type="region of interest" description="Disordered" evidence="1">
    <location>
        <begin position="16"/>
        <end position="187"/>
    </location>
</feature>
<dbReference type="AlphaFoldDB" id="A0AAW1RX23"/>
<dbReference type="InterPro" id="IPR001005">
    <property type="entry name" value="SANT/Myb"/>
</dbReference>
<accession>A0AAW1RX23</accession>
<sequence>MDIATLDMAVAVEQAPVAAKKSRFAPRARAKPAPKPARKRVAFAVEAPAADSKEASAEPSKAAPAAKKPRCTPKPRVRKPRAAKPAPTDIAAARAEIAAAPAAHAAPGDVAAEAAGDAAAGGGAGTGVGSAEDGGGAGEGGGRELALVPAADGAAEDDSPAPAGKRKHRRRALGRGPALPRTQQRALRPAAASLAGLDLGRVPLKQIVALASRKNHEAERARRSDLRRKAEEEQALGGDQRLALPAPRSNDSDAGAPAGGPAGGSLAPQVEVVDGHIRVVEASLTVTAQPVAEARVVVEDTQLLNSASYSNRLPNDRWNSEDTDQFYKAIQLFGTNWQLLERIFPGRPRRALKNKFRAEQRRDAARMDVALAGTPSSIEQYRQIIRILREAGSVDGDVAAGAEPASPSPAILLGIASPLEAPDASPEATNDAPDVANGTLDGPAGVAAPGAAAAGAAQPARARRRKATPLKA</sequence>
<dbReference type="SUPFAM" id="SSF46689">
    <property type="entry name" value="Homeodomain-like"/>
    <property type="match status" value="1"/>
</dbReference>
<organism evidence="3 4">
    <name type="scientific">Elliptochloris bilobata</name>
    <dbReference type="NCBI Taxonomy" id="381761"/>
    <lineage>
        <taxon>Eukaryota</taxon>
        <taxon>Viridiplantae</taxon>
        <taxon>Chlorophyta</taxon>
        <taxon>core chlorophytes</taxon>
        <taxon>Trebouxiophyceae</taxon>
        <taxon>Trebouxiophyceae incertae sedis</taxon>
        <taxon>Elliptochloris clade</taxon>
        <taxon>Elliptochloris</taxon>
    </lineage>
</organism>
<dbReference type="Proteomes" id="UP001445335">
    <property type="component" value="Unassembled WGS sequence"/>
</dbReference>
<evidence type="ECO:0000259" key="2">
    <source>
        <dbReference type="SMART" id="SM00717"/>
    </source>
</evidence>
<feature type="compositionally biased region" description="Basic residues" evidence="1">
    <location>
        <begin position="461"/>
        <end position="472"/>
    </location>
</feature>
<dbReference type="EMBL" id="JALJOU010000019">
    <property type="protein sequence ID" value="KAK9838344.1"/>
    <property type="molecule type" value="Genomic_DNA"/>
</dbReference>
<evidence type="ECO:0000313" key="4">
    <source>
        <dbReference type="Proteomes" id="UP001445335"/>
    </source>
</evidence>
<dbReference type="PANTHER" id="PTHR22929:SF0">
    <property type="entry name" value="TRANSCRIPTION FACTOR TFIIIB COMPONENT B'' HOMOLOG"/>
    <property type="match status" value="1"/>
</dbReference>
<evidence type="ECO:0000313" key="3">
    <source>
        <dbReference type="EMBL" id="KAK9838344.1"/>
    </source>
</evidence>
<feature type="region of interest" description="Disordered" evidence="1">
    <location>
        <begin position="418"/>
        <end position="472"/>
    </location>
</feature>
<gene>
    <name evidence="3" type="ORF">WJX81_005983</name>
</gene>
<dbReference type="InterPro" id="IPR039467">
    <property type="entry name" value="TFIIIB_B''_Myb"/>
</dbReference>
<feature type="compositionally biased region" description="Low complexity" evidence="1">
    <location>
        <begin position="57"/>
        <end position="66"/>
    </location>
</feature>
<dbReference type="GO" id="GO:0001156">
    <property type="term" value="F:TFIIIC-class transcription factor complex binding"/>
    <property type="evidence" value="ECO:0007669"/>
    <property type="project" value="TreeGrafter"/>
</dbReference>
<keyword evidence="4" id="KW-1185">Reference proteome</keyword>
<name>A0AAW1RX23_9CHLO</name>
<dbReference type="SMART" id="SM00717">
    <property type="entry name" value="SANT"/>
    <property type="match status" value="1"/>
</dbReference>
<proteinExistence type="predicted"/>
<dbReference type="PANTHER" id="PTHR22929">
    <property type="entry name" value="RNA POLYMERASE III TRANSCRIPTION INITIATION FACTOR B"/>
    <property type="match status" value="1"/>
</dbReference>
<feature type="domain" description="Myb-like" evidence="2">
    <location>
        <begin position="314"/>
        <end position="362"/>
    </location>
</feature>
<feature type="compositionally biased region" description="Basic residues" evidence="1">
    <location>
        <begin position="67"/>
        <end position="82"/>
    </location>
</feature>
<dbReference type="GO" id="GO:0000126">
    <property type="term" value="C:transcription factor TFIIIB complex"/>
    <property type="evidence" value="ECO:0007669"/>
    <property type="project" value="TreeGrafter"/>
</dbReference>
<dbReference type="CDD" id="cd00167">
    <property type="entry name" value="SANT"/>
    <property type="match status" value="1"/>
</dbReference>
<feature type="compositionally biased region" description="Gly residues" evidence="1">
    <location>
        <begin position="119"/>
        <end position="140"/>
    </location>
</feature>
<comment type="caution">
    <text evidence="3">The sequence shown here is derived from an EMBL/GenBank/DDBJ whole genome shotgun (WGS) entry which is preliminary data.</text>
</comment>
<dbReference type="InterPro" id="IPR009057">
    <property type="entry name" value="Homeodomain-like_sf"/>
</dbReference>
<reference evidence="3 4" key="1">
    <citation type="journal article" date="2024" name="Nat. Commun.">
        <title>Phylogenomics reveals the evolutionary origins of lichenization in chlorophyte algae.</title>
        <authorList>
            <person name="Puginier C."/>
            <person name="Libourel C."/>
            <person name="Otte J."/>
            <person name="Skaloud P."/>
            <person name="Haon M."/>
            <person name="Grisel S."/>
            <person name="Petersen M."/>
            <person name="Berrin J.G."/>
            <person name="Delaux P.M."/>
            <person name="Dal Grande F."/>
            <person name="Keller J."/>
        </authorList>
    </citation>
    <scope>NUCLEOTIDE SEQUENCE [LARGE SCALE GENOMIC DNA]</scope>
    <source>
        <strain evidence="3 4">SAG 245.80</strain>
    </source>
</reference>
<dbReference type="Pfam" id="PF15963">
    <property type="entry name" value="Myb_DNA-bind_7"/>
    <property type="match status" value="1"/>
</dbReference>
<feature type="compositionally biased region" description="Low complexity" evidence="1">
    <location>
        <begin position="442"/>
        <end position="460"/>
    </location>
</feature>
<protein>
    <recommendedName>
        <fullName evidence="2">Myb-like domain-containing protein</fullName>
    </recommendedName>
</protein>
<dbReference type="GO" id="GO:0070898">
    <property type="term" value="P:RNA polymerase III preinitiation complex assembly"/>
    <property type="evidence" value="ECO:0007669"/>
    <property type="project" value="TreeGrafter"/>
</dbReference>